<dbReference type="GeneTree" id="ENSGT00950000182909"/>
<dbReference type="InterPro" id="IPR017907">
    <property type="entry name" value="Znf_RING_CS"/>
</dbReference>
<evidence type="ECO:0000256" key="3">
    <source>
        <dbReference type="ARBA" id="ARBA00022833"/>
    </source>
</evidence>
<dbReference type="PROSITE" id="PS50089">
    <property type="entry name" value="ZF_RING_2"/>
    <property type="match status" value="1"/>
</dbReference>
<dbReference type="Ensembl" id="ENSCVAT00000018571.1">
    <property type="protein sequence ID" value="ENSCVAP00000027494.1"/>
    <property type="gene ID" value="ENSCVAG00000013848.1"/>
</dbReference>
<keyword evidence="1" id="KW-0479">Metal-binding</keyword>
<keyword evidence="6" id="KW-0472">Membrane</keyword>
<dbReference type="GO" id="GO:0031624">
    <property type="term" value="F:ubiquitin conjugating enzyme binding"/>
    <property type="evidence" value="ECO:0007669"/>
    <property type="project" value="TreeGrafter"/>
</dbReference>
<evidence type="ECO:0000313" key="8">
    <source>
        <dbReference type="Ensembl" id="ENSCVAP00000027494.1"/>
    </source>
</evidence>
<evidence type="ECO:0000256" key="1">
    <source>
        <dbReference type="ARBA" id="ARBA00022723"/>
    </source>
</evidence>
<dbReference type="Pfam" id="PF19332">
    <property type="entry name" value="RNF180_C"/>
    <property type="match status" value="1"/>
</dbReference>
<dbReference type="GO" id="GO:0000209">
    <property type="term" value="P:protein polyubiquitination"/>
    <property type="evidence" value="ECO:0007669"/>
    <property type="project" value="InterPro"/>
</dbReference>
<keyword evidence="6" id="KW-0812">Transmembrane</keyword>
<keyword evidence="9" id="KW-1185">Reference proteome</keyword>
<dbReference type="OMA" id="FPVLHFY"/>
<dbReference type="InterPro" id="IPR013083">
    <property type="entry name" value="Znf_RING/FYVE/PHD"/>
</dbReference>
<evidence type="ECO:0000256" key="4">
    <source>
        <dbReference type="PROSITE-ProRule" id="PRU00175"/>
    </source>
</evidence>
<evidence type="ECO:0000259" key="7">
    <source>
        <dbReference type="PROSITE" id="PS50089"/>
    </source>
</evidence>
<evidence type="ECO:0000313" key="9">
    <source>
        <dbReference type="Proteomes" id="UP000265020"/>
    </source>
</evidence>
<dbReference type="GO" id="GO:0061630">
    <property type="term" value="F:ubiquitin protein ligase activity"/>
    <property type="evidence" value="ECO:0007669"/>
    <property type="project" value="InterPro"/>
</dbReference>
<feature type="domain" description="RING-type" evidence="7">
    <location>
        <begin position="299"/>
        <end position="341"/>
    </location>
</feature>
<dbReference type="Proteomes" id="UP000265020">
    <property type="component" value="Unassembled WGS sequence"/>
</dbReference>
<dbReference type="Pfam" id="PF13639">
    <property type="entry name" value="zf-RING_2"/>
    <property type="match status" value="1"/>
</dbReference>
<feature type="compositionally biased region" description="Basic and acidic residues" evidence="5">
    <location>
        <begin position="266"/>
        <end position="277"/>
    </location>
</feature>
<keyword evidence="3" id="KW-0862">Zinc</keyword>
<dbReference type="SMART" id="SM00184">
    <property type="entry name" value="RING"/>
    <property type="match status" value="1"/>
</dbReference>
<proteinExistence type="predicted"/>
<dbReference type="GO" id="GO:0005789">
    <property type="term" value="C:endoplasmic reticulum membrane"/>
    <property type="evidence" value="ECO:0007669"/>
    <property type="project" value="TreeGrafter"/>
</dbReference>
<dbReference type="PANTHER" id="PTHR46717">
    <property type="entry name" value="E3 UBIQUITIN-PROTEIN LIGASE RNF180"/>
    <property type="match status" value="1"/>
</dbReference>
<organism evidence="8 9">
    <name type="scientific">Cyprinodon variegatus</name>
    <name type="common">Sheepshead minnow</name>
    <dbReference type="NCBI Taxonomy" id="28743"/>
    <lineage>
        <taxon>Eukaryota</taxon>
        <taxon>Metazoa</taxon>
        <taxon>Chordata</taxon>
        <taxon>Craniata</taxon>
        <taxon>Vertebrata</taxon>
        <taxon>Euteleostomi</taxon>
        <taxon>Actinopterygii</taxon>
        <taxon>Neopterygii</taxon>
        <taxon>Teleostei</taxon>
        <taxon>Neoteleostei</taxon>
        <taxon>Acanthomorphata</taxon>
        <taxon>Ovalentaria</taxon>
        <taxon>Atherinomorphae</taxon>
        <taxon>Cyprinodontiformes</taxon>
        <taxon>Cyprinodontidae</taxon>
        <taxon>Cyprinodon</taxon>
    </lineage>
</organism>
<evidence type="ECO:0000256" key="2">
    <source>
        <dbReference type="ARBA" id="ARBA00022771"/>
    </source>
</evidence>
<reference evidence="8" key="2">
    <citation type="submission" date="2025-09" db="UniProtKB">
        <authorList>
            <consortium name="Ensembl"/>
        </authorList>
    </citation>
    <scope>IDENTIFICATION</scope>
</reference>
<dbReference type="InterPro" id="IPR001841">
    <property type="entry name" value="Znf_RING"/>
</dbReference>
<dbReference type="InterPro" id="IPR045790">
    <property type="entry name" value="RNF180_C"/>
</dbReference>
<dbReference type="GO" id="GO:0042428">
    <property type="term" value="P:serotonin metabolic process"/>
    <property type="evidence" value="ECO:0007669"/>
    <property type="project" value="TreeGrafter"/>
</dbReference>
<feature type="region of interest" description="Disordered" evidence="5">
    <location>
        <begin position="167"/>
        <end position="216"/>
    </location>
</feature>
<dbReference type="GO" id="GO:0042415">
    <property type="term" value="P:norepinephrine metabolic process"/>
    <property type="evidence" value="ECO:0007669"/>
    <property type="project" value="TreeGrafter"/>
</dbReference>
<dbReference type="PANTHER" id="PTHR46717:SF1">
    <property type="entry name" value="E3 UBIQUITIN-PROTEIN LIGASE RNF180"/>
    <property type="match status" value="1"/>
</dbReference>
<dbReference type="Gene3D" id="3.30.40.10">
    <property type="entry name" value="Zinc/RING finger domain, C3HC4 (zinc finger)"/>
    <property type="match status" value="1"/>
</dbReference>
<dbReference type="GO" id="GO:0008270">
    <property type="term" value="F:zinc ion binding"/>
    <property type="evidence" value="ECO:0007669"/>
    <property type="project" value="UniProtKB-KW"/>
</dbReference>
<feature type="transmembrane region" description="Helical" evidence="6">
    <location>
        <begin position="428"/>
        <end position="449"/>
    </location>
</feature>
<name>A0A3Q2E7J2_CYPVA</name>
<dbReference type="SUPFAM" id="SSF57850">
    <property type="entry name" value="RING/U-box"/>
    <property type="match status" value="1"/>
</dbReference>
<keyword evidence="6" id="KW-1133">Transmembrane helix</keyword>
<protein>
    <submittedName>
        <fullName evidence="8">Ring finger protein 180b</fullName>
    </submittedName>
</protein>
<dbReference type="PROSITE" id="PS00518">
    <property type="entry name" value="ZF_RING_1"/>
    <property type="match status" value="1"/>
</dbReference>
<keyword evidence="2 4" id="KW-0863">Zinc-finger</keyword>
<reference evidence="8" key="1">
    <citation type="submission" date="2025-08" db="UniProtKB">
        <authorList>
            <consortium name="Ensembl"/>
        </authorList>
    </citation>
    <scope>IDENTIFICATION</scope>
</reference>
<evidence type="ECO:0000256" key="5">
    <source>
        <dbReference type="SAM" id="MobiDB-lite"/>
    </source>
</evidence>
<dbReference type="InterPro" id="IPR033263">
    <property type="entry name" value="RNF180"/>
</dbReference>
<feature type="compositionally biased region" description="Basic residues" evidence="5">
    <location>
        <begin position="253"/>
        <end position="265"/>
    </location>
</feature>
<dbReference type="AlphaFoldDB" id="A0A3Q2E7J2"/>
<evidence type="ECO:0000256" key="6">
    <source>
        <dbReference type="SAM" id="Phobius"/>
    </source>
</evidence>
<dbReference type="GO" id="GO:0032436">
    <property type="term" value="P:positive regulation of proteasomal ubiquitin-dependent protein catabolic process"/>
    <property type="evidence" value="ECO:0007669"/>
    <property type="project" value="TreeGrafter"/>
</dbReference>
<feature type="region of interest" description="Disordered" evidence="5">
    <location>
        <begin position="253"/>
        <end position="291"/>
    </location>
</feature>
<accession>A0A3Q2E7J2</accession>
<sequence>MKTDFGGVAPCTMRSLKQRCDWLVLFQAADESPAAGCSIWHIDADNLPDWILALVQQALWTAGKLSCRHCGARLGGFSFLSRFDCPCGRDASVHLSRSRVDLDEKNHLFIVQPRGAGRAGRPVDLKENPAPEKALVTRLPCLPPVAPAEALDPVPAAKNLQHCAAAHTHTSQTDLSVRGPTEPESDSDHEACRDASPSVSVIPGGSRSEELQPAEEVFLRRRSTAEGEPERAEEDDRVLSSFSAWIRRSKRDKNRLKSQRRKERRRERWLQSQRQEEAAESSSDCPSDSGDVDRDSLTCPVCLDVFFSPHSCLPCAHVFCEPCLRRLAKNRAADTPCPLCRRLITHTSFHRELDQTAKTLFPKVWTHRRQNFHNAPCVRWPLPRAKENPLFLWAGRRSVSAAWRRWRFTAGAFNILGLPRHTFSHIDMILFIFAVKLLFCLAVFLSKFIF</sequence>
<dbReference type="CDD" id="cd16554">
    <property type="entry name" value="RING-HC_RNF180"/>
    <property type="match status" value="1"/>
</dbReference>